<protein>
    <submittedName>
        <fullName evidence="1">Uncharacterized protein</fullName>
    </submittedName>
</protein>
<name>A0A388L3G9_CHABU</name>
<evidence type="ECO:0000313" key="1">
    <source>
        <dbReference type="EMBL" id="GBG76846.1"/>
    </source>
</evidence>
<evidence type="ECO:0000313" key="2">
    <source>
        <dbReference type="Proteomes" id="UP000265515"/>
    </source>
</evidence>
<keyword evidence="2" id="KW-1185">Reference proteome</keyword>
<organism evidence="1 2">
    <name type="scientific">Chara braunii</name>
    <name type="common">Braun's stonewort</name>
    <dbReference type="NCBI Taxonomy" id="69332"/>
    <lineage>
        <taxon>Eukaryota</taxon>
        <taxon>Viridiplantae</taxon>
        <taxon>Streptophyta</taxon>
        <taxon>Charophyceae</taxon>
        <taxon>Charales</taxon>
        <taxon>Characeae</taxon>
        <taxon>Chara</taxon>
    </lineage>
</organism>
<dbReference type="EMBL" id="BFEA01000254">
    <property type="protein sequence ID" value="GBG76846.1"/>
    <property type="molecule type" value="Genomic_DNA"/>
</dbReference>
<comment type="caution">
    <text evidence="1">The sequence shown here is derived from an EMBL/GenBank/DDBJ whole genome shotgun (WGS) entry which is preliminary data.</text>
</comment>
<accession>A0A388L3G9</accession>
<dbReference type="AlphaFoldDB" id="A0A388L3G9"/>
<proteinExistence type="predicted"/>
<dbReference type="Proteomes" id="UP000265515">
    <property type="component" value="Unassembled WGS sequence"/>
</dbReference>
<sequence length="233" mass="27112">MFEEGKLLIGGGKIPLDMSGRVEGSLSGSYTDEIKGQRTLYHCIYARDGPKGFTMFWKDLYSSCFKNFGDMTRREREVALFLLMKGKVVATNVKVVPSRVNTECLFDIMCKERYMTRMFNYIVFRAEGRVHEDWNDDFFMSYNDLEERFGPNELCTTEWEQEREKLQSNKVKMVPRQLGGVEEARQGPGLGPTEAMYKEAPFHFKVFVYTVIDKLDMLRAEVKRIAFNARHLV</sequence>
<dbReference type="Gramene" id="GBG76846">
    <property type="protein sequence ID" value="GBG76846"/>
    <property type="gene ID" value="CBR_g23061"/>
</dbReference>
<reference evidence="1 2" key="1">
    <citation type="journal article" date="2018" name="Cell">
        <title>The Chara Genome: Secondary Complexity and Implications for Plant Terrestrialization.</title>
        <authorList>
            <person name="Nishiyama T."/>
            <person name="Sakayama H."/>
            <person name="Vries J.D."/>
            <person name="Buschmann H."/>
            <person name="Saint-Marcoux D."/>
            <person name="Ullrich K.K."/>
            <person name="Haas F.B."/>
            <person name="Vanderstraeten L."/>
            <person name="Becker D."/>
            <person name="Lang D."/>
            <person name="Vosolsobe S."/>
            <person name="Rombauts S."/>
            <person name="Wilhelmsson P.K.I."/>
            <person name="Janitza P."/>
            <person name="Kern R."/>
            <person name="Heyl A."/>
            <person name="Rumpler F."/>
            <person name="Villalobos L.I.A.C."/>
            <person name="Clay J.M."/>
            <person name="Skokan R."/>
            <person name="Toyoda A."/>
            <person name="Suzuki Y."/>
            <person name="Kagoshima H."/>
            <person name="Schijlen E."/>
            <person name="Tajeshwar N."/>
            <person name="Catarino B."/>
            <person name="Hetherington A.J."/>
            <person name="Saltykova A."/>
            <person name="Bonnot C."/>
            <person name="Breuninger H."/>
            <person name="Symeonidi A."/>
            <person name="Radhakrishnan G.V."/>
            <person name="Van Nieuwerburgh F."/>
            <person name="Deforce D."/>
            <person name="Chang C."/>
            <person name="Karol K.G."/>
            <person name="Hedrich R."/>
            <person name="Ulvskov P."/>
            <person name="Glockner G."/>
            <person name="Delwiche C.F."/>
            <person name="Petrasek J."/>
            <person name="Van de Peer Y."/>
            <person name="Friml J."/>
            <person name="Beilby M."/>
            <person name="Dolan L."/>
            <person name="Kohara Y."/>
            <person name="Sugano S."/>
            <person name="Fujiyama A."/>
            <person name="Delaux P.-M."/>
            <person name="Quint M."/>
            <person name="TheiBen G."/>
            <person name="Hagemann M."/>
            <person name="Harholt J."/>
            <person name="Dunand C."/>
            <person name="Zachgo S."/>
            <person name="Langdale J."/>
            <person name="Maumus F."/>
            <person name="Straeten D.V.D."/>
            <person name="Gould S.B."/>
            <person name="Rensing S.A."/>
        </authorList>
    </citation>
    <scope>NUCLEOTIDE SEQUENCE [LARGE SCALE GENOMIC DNA]</scope>
    <source>
        <strain evidence="1 2">S276</strain>
    </source>
</reference>
<gene>
    <name evidence="1" type="ORF">CBR_g23061</name>
</gene>